<evidence type="ECO:0000313" key="3">
    <source>
        <dbReference type="Proteomes" id="UP001054252"/>
    </source>
</evidence>
<gene>
    <name evidence="2" type="ORF">SLEP1_g8578</name>
</gene>
<comment type="caution">
    <text evidence="2">The sequence shown here is derived from an EMBL/GenBank/DDBJ whole genome shotgun (WGS) entry which is preliminary data.</text>
</comment>
<evidence type="ECO:0000256" key="1">
    <source>
        <dbReference type="SAM" id="MobiDB-lite"/>
    </source>
</evidence>
<dbReference type="PANTHER" id="PTHR36723">
    <property type="entry name" value="F22C12.19"/>
    <property type="match status" value="1"/>
</dbReference>
<reference evidence="2 3" key="1">
    <citation type="journal article" date="2021" name="Commun. Biol.">
        <title>The genome of Shorea leprosula (Dipterocarpaceae) highlights the ecological relevance of drought in aseasonal tropical rainforests.</title>
        <authorList>
            <person name="Ng K.K.S."/>
            <person name="Kobayashi M.J."/>
            <person name="Fawcett J.A."/>
            <person name="Hatakeyama M."/>
            <person name="Paape T."/>
            <person name="Ng C.H."/>
            <person name="Ang C.C."/>
            <person name="Tnah L.H."/>
            <person name="Lee C.T."/>
            <person name="Nishiyama T."/>
            <person name="Sese J."/>
            <person name="O'Brien M.J."/>
            <person name="Copetti D."/>
            <person name="Mohd Noor M.I."/>
            <person name="Ong R.C."/>
            <person name="Putra M."/>
            <person name="Sireger I.Z."/>
            <person name="Indrioko S."/>
            <person name="Kosugi Y."/>
            <person name="Izuno A."/>
            <person name="Isagi Y."/>
            <person name="Lee S.L."/>
            <person name="Shimizu K.K."/>
        </authorList>
    </citation>
    <scope>NUCLEOTIDE SEQUENCE [LARGE SCALE GENOMIC DNA]</scope>
    <source>
        <strain evidence="2">214</strain>
    </source>
</reference>
<organism evidence="2 3">
    <name type="scientific">Rubroshorea leprosula</name>
    <dbReference type="NCBI Taxonomy" id="152421"/>
    <lineage>
        <taxon>Eukaryota</taxon>
        <taxon>Viridiplantae</taxon>
        <taxon>Streptophyta</taxon>
        <taxon>Embryophyta</taxon>
        <taxon>Tracheophyta</taxon>
        <taxon>Spermatophyta</taxon>
        <taxon>Magnoliopsida</taxon>
        <taxon>eudicotyledons</taxon>
        <taxon>Gunneridae</taxon>
        <taxon>Pentapetalae</taxon>
        <taxon>rosids</taxon>
        <taxon>malvids</taxon>
        <taxon>Malvales</taxon>
        <taxon>Dipterocarpaceae</taxon>
        <taxon>Rubroshorea</taxon>
    </lineage>
</organism>
<name>A0AAV5ID28_9ROSI</name>
<proteinExistence type="predicted"/>
<accession>A0AAV5ID28</accession>
<dbReference type="AlphaFoldDB" id="A0AAV5ID28"/>
<dbReference type="Proteomes" id="UP001054252">
    <property type="component" value="Unassembled WGS sequence"/>
</dbReference>
<feature type="region of interest" description="Disordered" evidence="1">
    <location>
        <begin position="96"/>
        <end position="127"/>
    </location>
</feature>
<feature type="region of interest" description="Disordered" evidence="1">
    <location>
        <begin position="568"/>
        <end position="610"/>
    </location>
</feature>
<keyword evidence="3" id="KW-1185">Reference proteome</keyword>
<evidence type="ECO:0000313" key="2">
    <source>
        <dbReference type="EMBL" id="GKU95185.1"/>
    </source>
</evidence>
<protein>
    <submittedName>
        <fullName evidence="2">Uncharacterized protein</fullName>
    </submittedName>
</protein>
<dbReference type="PANTHER" id="PTHR36723:SF1">
    <property type="entry name" value="F22C12.19"/>
    <property type="match status" value="1"/>
</dbReference>
<sequence length="661" mass="72027">MDGVELNYPVNVSKLRVKEDCDSLVSSSIDHCSNSHRHKDGTGSVNGVESALRDKIPNAELCKHAVEQSCCQGEELSEQHNSKGTSCPEFVKVQRKAGRMSRSSGGYSKRSRVAPPEDTVSPDGIDDAKDITDMPGCSPMKCNSPENTQTVKQRHNFGGKRGEKRNFKMSTKPKYDSFSIKSGLANFGVGAGGNNFSGLYGLKSDIQDITKLVDDISLNELLDGTYECLSFGKEKGKKAAMTNGNFLASVRKAWSVPHIQKPVQSQNISEIDSFPSKKLPTCLSSPVTLIATGINGGKEDCCPADLSSSNQTQDSCGKPEMPAGLLDFPSCQPKDVLERLALPPPKDLELLLLDAAKPSSSSRNISDLRSCKQICRRPSLPPFPWSHNFNGHYRTNSDAVKCLTSRTTCQGRWVKIAKAASSHASRTYSCTDLETLTYDQSLVPLKSKAAGLENRIFPSIGGLPFWGQGSPSLATNSKASQVPIELGSALKYQNNADRCPRLLAAAQTLCDIASNGFLRWPKKPSQKAMKARKSKLKEKSEEKCSTSSVLVSAKMVRSNVDNVMPSKRLKPSTAENKKYVSHKTCVRKGTAPSPTPRSRRSSPGKSVRESILHVRHSTATVVKQQCMMNLPETALDNACNSQPKLRKLMPVDWSRGRDGLD</sequence>
<dbReference type="EMBL" id="BPVZ01000009">
    <property type="protein sequence ID" value="GKU95185.1"/>
    <property type="molecule type" value="Genomic_DNA"/>
</dbReference>